<dbReference type="AlphaFoldDB" id="A0A1I3Q523"/>
<dbReference type="RefSeq" id="WP_091522853.1">
    <property type="nucleotide sequence ID" value="NZ_FORF01000014.1"/>
</dbReference>
<sequence length="67" mass="7119">MAVNKYAAPTGIGSGEVVQKAVAAENYLNQIDISSFDFAARLVAARHRLHIATAREICRLAHIGGLA</sequence>
<proteinExistence type="predicted"/>
<reference evidence="2" key="1">
    <citation type="submission" date="2016-10" db="EMBL/GenBank/DDBJ databases">
        <authorList>
            <person name="Varghese N."/>
            <person name="Submissions S."/>
        </authorList>
    </citation>
    <scope>NUCLEOTIDE SEQUENCE [LARGE SCALE GENOMIC DNA]</scope>
    <source>
        <strain evidence="2">DSM 21857</strain>
    </source>
</reference>
<evidence type="ECO:0000313" key="1">
    <source>
        <dbReference type="EMBL" id="SFJ28236.1"/>
    </source>
</evidence>
<protein>
    <submittedName>
        <fullName evidence="1">Uncharacterized protein</fullName>
    </submittedName>
</protein>
<keyword evidence="2" id="KW-1185">Reference proteome</keyword>
<dbReference type="EMBL" id="FORF01000014">
    <property type="protein sequence ID" value="SFJ28236.1"/>
    <property type="molecule type" value="Genomic_DNA"/>
</dbReference>
<name>A0A1I3Q523_9HYPH</name>
<dbReference type="Proteomes" id="UP000242763">
    <property type="component" value="Unassembled WGS sequence"/>
</dbReference>
<evidence type="ECO:0000313" key="2">
    <source>
        <dbReference type="Proteomes" id="UP000242763"/>
    </source>
</evidence>
<gene>
    <name evidence="1" type="ORF">SAMN03080618_02509</name>
</gene>
<accession>A0A1I3Q523</accession>
<dbReference type="STRING" id="1121003.SAMN03080618_02509"/>
<organism evidence="1 2">
    <name type="scientific">Aquamicrobium aerolatum DSM 21857</name>
    <dbReference type="NCBI Taxonomy" id="1121003"/>
    <lineage>
        <taxon>Bacteria</taxon>
        <taxon>Pseudomonadati</taxon>
        <taxon>Pseudomonadota</taxon>
        <taxon>Alphaproteobacteria</taxon>
        <taxon>Hyphomicrobiales</taxon>
        <taxon>Phyllobacteriaceae</taxon>
        <taxon>Aerobium</taxon>
    </lineage>
</organism>